<evidence type="ECO:0000256" key="1">
    <source>
        <dbReference type="SAM" id="Phobius"/>
    </source>
</evidence>
<feature type="transmembrane region" description="Helical" evidence="1">
    <location>
        <begin position="7"/>
        <end position="28"/>
    </location>
</feature>
<sequence length="159" mass="17573">MSKIDLMFLAVYGAIVSFLVGFVLQGPIFGLREYSVTLLIAIGSWYAGTSLIARLSGTEVRLDESFQRMMWRWTLLSAMVLILICVVYSLTVLAGRSTYAGPWLLLHFAVIFVSGTLARSMAFAASRAVKSRGLAIERAKKAAITREKRSTERSTKSEP</sequence>
<dbReference type="Proteomes" id="UP001515660">
    <property type="component" value="Unassembled WGS sequence"/>
</dbReference>
<gene>
    <name evidence="2" type="ORF">G8O29_03810</name>
</gene>
<feature type="transmembrane region" description="Helical" evidence="1">
    <location>
        <begin position="73"/>
        <end position="94"/>
    </location>
</feature>
<name>A0ABX0G4P7_9RHOB</name>
<proteinExistence type="predicted"/>
<protein>
    <submittedName>
        <fullName evidence="2">Uncharacterized protein</fullName>
    </submittedName>
</protein>
<keyword evidence="1" id="KW-0472">Membrane</keyword>
<keyword evidence="1" id="KW-1133">Transmembrane helix</keyword>
<keyword evidence="3" id="KW-1185">Reference proteome</keyword>
<accession>A0ABX0G4P7</accession>
<dbReference type="RefSeq" id="WP_166401889.1">
    <property type="nucleotide sequence ID" value="NZ_JAANHS010000002.1"/>
</dbReference>
<organism evidence="2 3">
    <name type="scientific">Rhodobacter calidifons</name>
    <dbReference type="NCBI Taxonomy" id="2715277"/>
    <lineage>
        <taxon>Bacteria</taxon>
        <taxon>Pseudomonadati</taxon>
        <taxon>Pseudomonadota</taxon>
        <taxon>Alphaproteobacteria</taxon>
        <taxon>Rhodobacterales</taxon>
        <taxon>Rhodobacter group</taxon>
        <taxon>Rhodobacter</taxon>
    </lineage>
</organism>
<evidence type="ECO:0000313" key="2">
    <source>
        <dbReference type="EMBL" id="NHB75868.1"/>
    </source>
</evidence>
<reference evidence="2 3" key="1">
    <citation type="journal article" date="2022" name="Microorganisms">
        <title>Genome Sequence and Characterization of a Xanthorhodopsin-Containing, Aerobic Anoxygenic Phototrophic Rhodobacter Species, Isolated from Mesophilic Conditions at Yellowstone National Park.</title>
        <authorList>
            <person name="Kyndt J.A."/>
            <person name="Robertson S."/>
            <person name="Shoffstall I.B."/>
            <person name="Ramaley R.F."/>
            <person name="Meyer T.E."/>
        </authorList>
    </citation>
    <scope>NUCLEOTIDE SEQUENCE [LARGE SCALE GENOMIC DNA]</scope>
    <source>
        <strain evidence="2 3">M37P</strain>
    </source>
</reference>
<feature type="transmembrane region" description="Helical" evidence="1">
    <location>
        <begin position="34"/>
        <end position="53"/>
    </location>
</feature>
<feature type="transmembrane region" description="Helical" evidence="1">
    <location>
        <begin position="100"/>
        <end position="122"/>
    </location>
</feature>
<dbReference type="EMBL" id="JAANHS010000002">
    <property type="protein sequence ID" value="NHB75868.1"/>
    <property type="molecule type" value="Genomic_DNA"/>
</dbReference>
<evidence type="ECO:0000313" key="3">
    <source>
        <dbReference type="Proteomes" id="UP001515660"/>
    </source>
</evidence>
<keyword evidence="1" id="KW-0812">Transmembrane</keyword>
<comment type="caution">
    <text evidence="2">The sequence shown here is derived from an EMBL/GenBank/DDBJ whole genome shotgun (WGS) entry which is preliminary data.</text>
</comment>